<proteinExistence type="predicted"/>
<protein>
    <submittedName>
        <fullName evidence="1">5f22ba64-0008-4f2a-a9dc-1c23f4ae7511</fullName>
    </submittedName>
</protein>
<evidence type="ECO:0000313" key="1">
    <source>
        <dbReference type="EMBL" id="SPQ25910.1"/>
    </source>
</evidence>
<reference evidence="1 2" key="1">
    <citation type="submission" date="2018-04" db="EMBL/GenBank/DDBJ databases">
        <authorList>
            <person name="Huttner S."/>
            <person name="Dainat J."/>
        </authorList>
    </citation>
    <scope>NUCLEOTIDE SEQUENCE [LARGE SCALE GENOMIC DNA]</scope>
</reference>
<name>A0A446BU66_9PEZI</name>
<accession>A0A446BU66</accession>
<evidence type="ECO:0000313" key="2">
    <source>
        <dbReference type="Proteomes" id="UP000289323"/>
    </source>
</evidence>
<dbReference type="EMBL" id="OUUZ01000015">
    <property type="protein sequence ID" value="SPQ25910.1"/>
    <property type="molecule type" value="Genomic_DNA"/>
</dbReference>
<dbReference type="Proteomes" id="UP000289323">
    <property type="component" value="Unassembled WGS sequence"/>
</dbReference>
<sequence>MSTPTNATEDLGSLL</sequence>
<gene>
    <name evidence="1" type="ORF">TT172_LOCUS8329</name>
</gene>
<organism evidence="1 2">
    <name type="scientific">Thermothielavioides terrestris</name>
    <dbReference type="NCBI Taxonomy" id="2587410"/>
    <lineage>
        <taxon>Eukaryota</taxon>
        <taxon>Fungi</taxon>
        <taxon>Dikarya</taxon>
        <taxon>Ascomycota</taxon>
        <taxon>Pezizomycotina</taxon>
        <taxon>Sordariomycetes</taxon>
        <taxon>Sordariomycetidae</taxon>
        <taxon>Sordariales</taxon>
        <taxon>Chaetomiaceae</taxon>
        <taxon>Thermothielavioides</taxon>
    </lineage>
</organism>